<name>A0ACC6RG05_9BURK</name>
<proteinExistence type="predicted"/>
<evidence type="ECO:0000313" key="1">
    <source>
        <dbReference type="EMBL" id="MEM5400148.1"/>
    </source>
</evidence>
<evidence type="ECO:0000313" key="2">
    <source>
        <dbReference type="Proteomes" id="UP001392318"/>
    </source>
</evidence>
<keyword evidence="2" id="KW-1185">Reference proteome</keyword>
<protein>
    <submittedName>
        <fullName evidence="1">LPD7 domain-containing protein</fullName>
    </submittedName>
</protein>
<dbReference type="EMBL" id="JAYMRU010000005">
    <property type="protein sequence ID" value="MEM5400148.1"/>
    <property type="molecule type" value="Genomic_DNA"/>
</dbReference>
<dbReference type="Proteomes" id="UP001392318">
    <property type="component" value="Unassembled WGS sequence"/>
</dbReference>
<sequence>MDETATPATPAGIPADDPAANVIEPEPPPLPDPRGGAAGAERSDQATADALAARRRREIDAVRERLRDQAIQVDTPQQAAAQQPASQQGATMSSEAAAALRWLPLANPPEIVRKRYLRAGNQYFLKDAPHQLAFEDIGPYLVTEHNRPDVVESMVDMVRAKSWARVRVSGHEQFRREVWVQAMLLGIEVTGYEPKAVDLACLAEGRRARMTNRVDVMEATASAAAPHAAQTPRAQTATPDASRQPEMASAPPQPSAPASEPAPRVAATGSEERQRYAGELVEHGAAPYQHNPARGDSYYVVYREARGAEQVVWGADLGRAVAQSGALAGQQVTLENLGRRLVSVAVPVIDTRGNMTGEEKKDVYRNIWRVDVVGQERTHARPGTAGKKGEPEWAAAQPLESEPVHAAPRRKPPRACPEGLAVQMAVLTAAMREHGLSERSIRRVQQHARRLLEAFMAEGITVPAPRVFDPRAPSTRNRRTRAVAERVAGREVERAREEPAPPSR</sequence>
<gene>
    <name evidence="1" type="ORF">VSR83_08625</name>
</gene>
<accession>A0ACC6RG05</accession>
<reference evidence="1" key="1">
    <citation type="submission" date="2024-01" db="EMBL/GenBank/DDBJ databases">
        <title>The diversity of rhizobia nodulating Mimosa spp. in eleven states of Brazil covering several biomes is determined by host plant, location, and edaphic factors.</title>
        <authorList>
            <person name="Rouws L."/>
            <person name="Barauna A."/>
            <person name="Beukes C."/>
            <person name="De Faria S.M."/>
            <person name="Gross E."/>
            <person name="Dos Reis Junior F.B."/>
            <person name="Simon M."/>
            <person name="Maluk M."/>
            <person name="Odee D.W."/>
            <person name="Kenicer G."/>
            <person name="Young J.P.W."/>
            <person name="Reis V.M."/>
            <person name="Zilli J."/>
            <person name="James E.K."/>
        </authorList>
    </citation>
    <scope>NUCLEOTIDE SEQUENCE</scope>
    <source>
        <strain evidence="1">JPY452</strain>
    </source>
</reference>
<comment type="caution">
    <text evidence="1">The sequence shown here is derived from an EMBL/GenBank/DDBJ whole genome shotgun (WGS) entry which is preliminary data.</text>
</comment>
<organism evidence="1 2">
    <name type="scientific">Paraburkholderia unamae</name>
    <dbReference type="NCBI Taxonomy" id="219649"/>
    <lineage>
        <taxon>Bacteria</taxon>
        <taxon>Pseudomonadati</taxon>
        <taxon>Pseudomonadota</taxon>
        <taxon>Betaproteobacteria</taxon>
        <taxon>Burkholderiales</taxon>
        <taxon>Burkholderiaceae</taxon>
        <taxon>Paraburkholderia</taxon>
    </lineage>
</organism>